<dbReference type="InterPro" id="IPR040582">
    <property type="entry name" value="OB_MalK-like"/>
</dbReference>
<keyword evidence="3" id="KW-0547">Nucleotide-binding</keyword>
<evidence type="ECO:0000256" key="7">
    <source>
        <dbReference type="ARBA" id="ARBA00063658"/>
    </source>
</evidence>
<evidence type="ECO:0000256" key="9">
    <source>
        <dbReference type="ARBA" id="ARBA00080647"/>
    </source>
</evidence>
<dbReference type="InterPro" id="IPR017871">
    <property type="entry name" value="ABC_transporter-like_CS"/>
</dbReference>
<dbReference type="SMART" id="SM00382">
    <property type="entry name" value="AAA"/>
    <property type="match status" value="1"/>
</dbReference>
<evidence type="ECO:0000256" key="1">
    <source>
        <dbReference type="ARBA" id="ARBA00004515"/>
    </source>
</evidence>
<dbReference type="Pfam" id="PF00005">
    <property type="entry name" value="ABC_tran"/>
    <property type="match status" value="1"/>
</dbReference>
<evidence type="ECO:0000313" key="15">
    <source>
        <dbReference type="Proteomes" id="UP001162885"/>
    </source>
</evidence>
<dbReference type="InterPro" id="IPR008995">
    <property type="entry name" value="Mo/tungstate-bd_C_term_dom"/>
</dbReference>
<dbReference type="CDD" id="cd03301">
    <property type="entry name" value="ABC_MalK_N"/>
    <property type="match status" value="1"/>
</dbReference>
<evidence type="ECO:0000256" key="4">
    <source>
        <dbReference type="ARBA" id="ARBA00022840"/>
    </source>
</evidence>
<dbReference type="EMBL" id="AP022579">
    <property type="protein sequence ID" value="BBX92884.1"/>
    <property type="molecule type" value="Genomic_DNA"/>
</dbReference>
<evidence type="ECO:0000259" key="11">
    <source>
        <dbReference type="PROSITE" id="PS50893"/>
    </source>
</evidence>
<dbReference type="PROSITE" id="PS50893">
    <property type="entry name" value="ABC_TRANSPORTER_2"/>
    <property type="match status" value="1"/>
</dbReference>
<dbReference type="GO" id="GO:0055052">
    <property type="term" value="C:ATP-binding cassette (ABC) transporter complex, substrate-binding subunit-containing"/>
    <property type="evidence" value="ECO:0007669"/>
    <property type="project" value="TreeGrafter"/>
</dbReference>
<dbReference type="InterPro" id="IPR003593">
    <property type="entry name" value="AAA+_ATPase"/>
</dbReference>
<dbReference type="Gene3D" id="2.40.50.100">
    <property type="match status" value="1"/>
</dbReference>
<keyword evidence="4 13" id="KW-0067">ATP-binding</keyword>
<dbReference type="PANTHER" id="PTHR43875">
    <property type="entry name" value="MALTODEXTRIN IMPORT ATP-BINDING PROTEIN MSMX"/>
    <property type="match status" value="1"/>
</dbReference>
<dbReference type="InterPro" id="IPR012340">
    <property type="entry name" value="NA-bd_OB-fold"/>
</dbReference>
<sequence>MASVKFSKVGKSYGAMTVVSDLDLELADGTLTVLVGPSGCGKTTSLRMLAGLEEITSGSIHIGDRDVTGLEPKERDIAMVFQNYALYPHLTVRENIAFPLRAKRIPRAEALRRADEIAESLGLGKLVDRKPKDLSGGQQQRVAIGRAIIREPAVFLFDEPLSNLDAKLRVETRTELLRLQRKLGITSLYVTHDQEEAMTLSDRIVVMRDGRVAQAGPPEEVYRRPADTFVATFVGSPKMNLIDGTISNGELRTLSGARIALGGPDSGTVTIGVRPDDLILAPDTGSEAGDAVASVELVELLGPRAIVTVRAVDLQLTSVVEASSLTDITPGTPVRLSAREVHRFDVTTGHRLED</sequence>
<dbReference type="InterPro" id="IPR015855">
    <property type="entry name" value="ABC_transpr_MalK-like"/>
</dbReference>
<evidence type="ECO:0000256" key="3">
    <source>
        <dbReference type="ARBA" id="ARBA00022741"/>
    </source>
</evidence>
<name>A0AAX2ZPT9_9MYCO</name>
<comment type="subcellular location">
    <subcellularLocation>
        <location evidence="1">Cell inner membrane</location>
        <topology evidence="1">Peripheral membrane protein</topology>
        <orientation evidence="1">Cytoplasmic side</orientation>
    </subcellularLocation>
</comment>
<dbReference type="Gene3D" id="3.40.50.300">
    <property type="entry name" value="P-loop containing nucleotide triphosphate hydrolases"/>
    <property type="match status" value="1"/>
</dbReference>
<reference evidence="12 14" key="1">
    <citation type="journal article" date="2019" name="Emerg. Microbes Infect.">
        <title>Comprehensive subspecies identification of 175 nontuberculous mycobacteria species based on 7547 genomic profiles.</title>
        <authorList>
            <person name="Matsumoto Y."/>
            <person name="Kinjo T."/>
            <person name="Motooka D."/>
            <person name="Nabeya D."/>
            <person name="Jung N."/>
            <person name="Uechi K."/>
            <person name="Horii T."/>
            <person name="Iida T."/>
            <person name="Fujita J."/>
            <person name="Nakamura S."/>
        </authorList>
    </citation>
    <scope>NUCLEOTIDE SEQUENCE [LARGE SCALE GENOMIC DNA]</scope>
    <source>
        <strain evidence="12 14">JCM 15653</strain>
    </source>
</reference>
<proteinExistence type="predicted"/>
<dbReference type="Pfam" id="PF17912">
    <property type="entry name" value="OB_MalK"/>
    <property type="match status" value="1"/>
</dbReference>
<dbReference type="Proteomes" id="UP000466683">
    <property type="component" value="Chromosome"/>
</dbReference>
<evidence type="ECO:0000256" key="2">
    <source>
        <dbReference type="ARBA" id="ARBA00022448"/>
    </source>
</evidence>
<protein>
    <recommendedName>
        <fullName evidence="8">Trehalose import ATP-binding protein SugC</fullName>
    </recommendedName>
    <alternativeName>
        <fullName evidence="10">Nucleotide-binding domain of SugABC transporter</fullName>
    </alternativeName>
    <alternativeName>
        <fullName evidence="9">SugABC transporter ATPase SugC</fullName>
    </alternativeName>
</protein>
<dbReference type="NCBIfam" id="NF008653">
    <property type="entry name" value="PRK11650.1"/>
    <property type="match status" value="1"/>
</dbReference>
<evidence type="ECO:0000313" key="13">
    <source>
        <dbReference type="EMBL" id="UNB97226.1"/>
    </source>
</evidence>
<keyword evidence="14" id="KW-1185">Reference proteome</keyword>
<dbReference type="PANTHER" id="PTHR43875:SF1">
    <property type="entry name" value="OSMOPROTECTIVE COMPOUNDS UPTAKE ATP-BINDING PROTEIN GGTA"/>
    <property type="match status" value="1"/>
</dbReference>
<dbReference type="InterPro" id="IPR027417">
    <property type="entry name" value="P-loop_NTPase"/>
</dbReference>
<gene>
    <name evidence="13" type="primary">ugpC</name>
    <name evidence="13" type="ORF">H5U98_16510</name>
    <name evidence="12" type="ORF">MBOE_45330</name>
</gene>
<organism evidence="13 15">
    <name type="scientific">Mycolicibacterium boenickei</name>
    <dbReference type="NCBI Taxonomy" id="146017"/>
    <lineage>
        <taxon>Bacteria</taxon>
        <taxon>Bacillati</taxon>
        <taxon>Actinomycetota</taxon>
        <taxon>Actinomycetes</taxon>
        <taxon>Mycobacteriales</taxon>
        <taxon>Mycobacteriaceae</taxon>
        <taxon>Mycolicibacterium</taxon>
    </lineage>
</organism>
<reference evidence="12" key="2">
    <citation type="submission" date="2020-02" db="EMBL/GenBank/DDBJ databases">
        <authorList>
            <person name="Matsumoto Y."/>
            <person name="Motooka D."/>
            <person name="Nakamura S."/>
        </authorList>
    </citation>
    <scope>NUCLEOTIDE SEQUENCE</scope>
    <source>
        <strain evidence="12">JCM 15653</strain>
    </source>
</reference>
<dbReference type="InterPro" id="IPR047641">
    <property type="entry name" value="ABC_transpr_MalK/UgpC-like"/>
</dbReference>
<evidence type="ECO:0000256" key="6">
    <source>
        <dbReference type="ARBA" id="ARBA00056091"/>
    </source>
</evidence>
<comment type="function">
    <text evidence="6">Part of the ABC transporter complex LpqY-SugA-SugB-SugC, which is highly specific for uptake of trehalose. Involved in the recycling of extracellular trehalose released from trehalose-containing molecules synthesized by M.tuberculosis. Trehalose uptake is essential for virulence. Responsible for energy coupling to the transport system.</text>
</comment>
<dbReference type="GO" id="GO:0016887">
    <property type="term" value="F:ATP hydrolysis activity"/>
    <property type="evidence" value="ECO:0007669"/>
    <property type="project" value="InterPro"/>
</dbReference>
<reference evidence="13 15" key="3">
    <citation type="journal article" date="2022" name="BMC Genomics">
        <title>Comparative genome analysis of mycobacteria focusing on tRNA and non-coding RNA.</title>
        <authorList>
            <person name="Behra P.R.K."/>
            <person name="Pettersson B.M.F."/>
            <person name="Ramesh M."/>
            <person name="Das S."/>
            <person name="Dasgupta S."/>
            <person name="Kirsebom L.A."/>
        </authorList>
    </citation>
    <scope>NUCLEOTIDE SEQUENCE [LARGE SCALE GENOMIC DNA]</scope>
    <source>
        <strain evidence="13 15">DSM 44677</strain>
    </source>
</reference>
<evidence type="ECO:0000256" key="5">
    <source>
        <dbReference type="ARBA" id="ARBA00050305"/>
    </source>
</evidence>
<evidence type="ECO:0000256" key="10">
    <source>
        <dbReference type="ARBA" id="ARBA00082626"/>
    </source>
</evidence>
<dbReference type="SUPFAM" id="SSF52540">
    <property type="entry name" value="P-loop containing nucleoside triphosphate hydrolases"/>
    <property type="match status" value="1"/>
</dbReference>
<dbReference type="RefSeq" id="WP_077739308.1">
    <property type="nucleotide sequence ID" value="NZ_AP022579.1"/>
</dbReference>
<comment type="subunit">
    <text evidence="7">Monomer. Homodimerizes in the presence of ATP. The complex is composed of two ATP-binding proteins (SugC), two transmembrane proteins (SugA and SugB) and a solute-binding protein (LpqY).</text>
</comment>
<feature type="domain" description="ABC transporter" evidence="11">
    <location>
        <begin position="4"/>
        <end position="234"/>
    </location>
</feature>
<dbReference type="EMBL" id="CP060016">
    <property type="protein sequence ID" value="UNB97226.1"/>
    <property type="molecule type" value="Genomic_DNA"/>
</dbReference>
<dbReference type="PROSITE" id="PS00211">
    <property type="entry name" value="ABC_TRANSPORTER_1"/>
    <property type="match status" value="1"/>
</dbReference>
<comment type="catalytic activity">
    <reaction evidence="5">
        <text>alpha,alpha-trehalose(out) + ATP + H2O = alpha,alpha-trehalose(in) + ADP + phosphate + H(+)</text>
        <dbReference type="Rhea" id="RHEA:75203"/>
        <dbReference type="ChEBI" id="CHEBI:15377"/>
        <dbReference type="ChEBI" id="CHEBI:15378"/>
        <dbReference type="ChEBI" id="CHEBI:16551"/>
        <dbReference type="ChEBI" id="CHEBI:30616"/>
        <dbReference type="ChEBI" id="CHEBI:43474"/>
        <dbReference type="ChEBI" id="CHEBI:456216"/>
    </reaction>
</comment>
<dbReference type="GO" id="GO:0008643">
    <property type="term" value="P:carbohydrate transport"/>
    <property type="evidence" value="ECO:0007669"/>
    <property type="project" value="InterPro"/>
</dbReference>
<dbReference type="AlphaFoldDB" id="A0AAX2ZPT9"/>
<evidence type="ECO:0000313" key="14">
    <source>
        <dbReference type="Proteomes" id="UP000466683"/>
    </source>
</evidence>
<dbReference type="GO" id="GO:0140359">
    <property type="term" value="F:ABC-type transporter activity"/>
    <property type="evidence" value="ECO:0007669"/>
    <property type="project" value="InterPro"/>
</dbReference>
<keyword evidence="2" id="KW-0813">Transport</keyword>
<dbReference type="Proteomes" id="UP001162885">
    <property type="component" value="Chromosome"/>
</dbReference>
<dbReference type="InterPro" id="IPR003439">
    <property type="entry name" value="ABC_transporter-like_ATP-bd"/>
</dbReference>
<evidence type="ECO:0000313" key="12">
    <source>
        <dbReference type="EMBL" id="BBX92884.1"/>
    </source>
</evidence>
<accession>A0AAX2ZPT9</accession>
<dbReference type="FunFam" id="3.40.50.300:FF:000042">
    <property type="entry name" value="Maltose/maltodextrin ABC transporter, ATP-binding protein"/>
    <property type="match status" value="1"/>
</dbReference>
<dbReference type="GO" id="GO:0005524">
    <property type="term" value="F:ATP binding"/>
    <property type="evidence" value="ECO:0007669"/>
    <property type="project" value="UniProtKB-KW"/>
</dbReference>
<dbReference type="Gene3D" id="2.40.50.140">
    <property type="entry name" value="Nucleic acid-binding proteins"/>
    <property type="match status" value="1"/>
</dbReference>
<dbReference type="SUPFAM" id="SSF50331">
    <property type="entry name" value="MOP-like"/>
    <property type="match status" value="1"/>
</dbReference>
<evidence type="ECO:0000256" key="8">
    <source>
        <dbReference type="ARBA" id="ARBA00072105"/>
    </source>
</evidence>